<evidence type="ECO:0000313" key="8">
    <source>
        <dbReference type="EMBL" id="QCD45060.1"/>
    </source>
</evidence>
<keyword evidence="1 7" id="KW-1003">Cell membrane</keyword>
<feature type="site" description="Important for catalytic activity" evidence="7">
    <location>
        <position position="203"/>
    </location>
</feature>
<evidence type="ECO:0000256" key="3">
    <source>
        <dbReference type="ARBA" id="ARBA00022989"/>
    </source>
</evidence>
<organism evidence="8 9">
    <name type="scientific">Campylobacter mucosalis CCUG 21559</name>
    <dbReference type="NCBI Taxonomy" id="1032067"/>
    <lineage>
        <taxon>Bacteria</taxon>
        <taxon>Pseudomonadati</taxon>
        <taxon>Campylobacterota</taxon>
        <taxon>Epsilonproteobacteria</taxon>
        <taxon>Campylobacterales</taxon>
        <taxon>Campylobacteraceae</taxon>
        <taxon>Campylobacter</taxon>
    </lineage>
</organism>
<keyword evidence="5 7" id="KW-0456">Lyase</keyword>
<protein>
    <recommendedName>
        <fullName evidence="7">Endolytic murein transglycosylase</fullName>
        <ecNumber evidence="7">4.2.2.29</ecNumber>
    </recommendedName>
    <alternativeName>
        <fullName evidence="7">Peptidoglycan lytic transglycosylase</fullName>
    </alternativeName>
    <alternativeName>
        <fullName evidence="7">Peptidoglycan polymerization terminase</fullName>
    </alternativeName>
</protein>
<comment type="catalytic activity">
    <reaction evidence="7">
        <text>a peptidoglycan chain = a peptidoglycan chain with N-acetyl-1,6-anhydromuramyl-[peptide] at the reducing end + a peptidoglycan chain with N-acetylglucosamine at the non-reducing end.</text>
        <dbReference type="EC" id="4.2.2.29"/>
    </reaction>
</comment>
<dbReference type="EC" id="4.2.2.29" evidence="7"/>
<dbReference type="Gene3D" id="3.30.160.60">
    <property type="entry name" value="Classic Zinc Finger"/>
    <property type="match status" value="1"/>
</dbReference>
<accession>A0A6G5QHC1</accession>
<feature type="transmembrane region" description="Helical" evidence="7">
    <location>
        <begin position="12"/>
        <end position="30"/>
    </location>
</feature>
<comment type="function">
    <text evidence="7">Functions as a peptidoglycan terminase that cleaves nascent peptidoglycan strands endolytically to terminate their elongation.</text>
</comment>
<evidence type="ECO:0000256" key="4">
    <source>
        <dbReference type="ARBA" id="ARBA00023136"/>
    </source>
</evidence>
<keyword evidence="3 7" id="KW-1133">Transmembrane helix</keyword>
<evidence type="ECO:0000313" key="9">
    <source>
        <dbReference type="Proteomes" id="UP000503264"/>
    </source>
</evidence>
<evidence type="ECO:0000256" key="6">
    <source>
        <dbReference type="ARBA" id="ARBA00023316"/>
    </source>
</evidence>
<dbReference type="PANTHER" id="PTHR30518:SF2">
    <property type="entry name" value="ENDOLYTIC MUREIN TRANSGLYCOSYLASE"/>
    <property type="match status" value="1"/>
</dbReference>
<dbReference type="EMBL" id="CP012542">
    <property type="protein sequence ID" value="QCD45060.1"/>
    <property type="molecule type" value="Genomic_DNA"/>
</dbReference>
<evidence type="ECO:0000256" key="2">
    <source>
        <dbReference type="ARBA" id="ARBA00022692"/>
    </source>
</evidence>
<dbReference type="PANTHER" id="PTHR30518">
    <property type="entry name" value="ENDOLYTIC MUREIN TRANSGLYCOSYLASE"/>
    <property type="match status" value="1"/>
</dbReference>
<keyword evidence="9" id="KW-1185">Reference proteome</keyword>
<evidence type="ECO:0000256" key="5">
    <source>
        <dbReference type="ARBA" id="ARBA00023239"/>
    </source>
</evidence>
<dbReference type="GO" id="GO:0005886">
    <property type="term" value="C:plasma membrane"/>
    <property type="evidence" value="ECO:0007669"/>
    <property type="project" value="UniProtKB-SubCell"/>
</dbReference>
<comment type="similarity">
    <text evidence="7">Belongs to the transglycosylase MltG family.</text>
</comment>
<dbReference type="GO" id="GO:0071555">
    <property type="term" value="P:cell wall organization"/>
    <property type="evidence" value="ECO:0007669"/>
    <property type="project" value="UniProtKB-KW"/>
</dbReference>
<keyword evidence="2 7" id="KW-0812">Transmembrane</keyword>
<gene>
    <name evidence="7" type="primary">mltG</name>
    <name evidence="8" type="ORF">CMUC_1295</name>
</gene>
<dbReference type="InterPro" id="IPR003770">
    <property type="entry name" value="MLTG-like"/>
</dbReference>
<proteinExistence type="inferred from homology"/>
<dbReference type="AlphaFoldDB" id="A0A6G5QHC1"/>
<keyword evidence="4 7" id="KW-0472">Membrane</keyword>
<dbReference type="HAMAP" id="MF_02065">
    <property type="entry name" value="MltG"/>
    <property type="match status" value="1"/>
</dbReference>
<comment type="subcellular location">
    <subcellularLocation>
        <location evidence="7">Cell membrane</location>
        <topology evidence="7">Single-pass membrane protein</topology>
    </subcellularLocation>
</comment>
<dbReference type="RefSeq" id="WP_169752488.1">
    <property type="nucleotide sequence ID" value="NZ_CP012542.1"/>
</dbReference>
<keyword evidence="6 7" id="KW-0961">Cell wall biogenesis/degradation</keyword>
<reference evidence="8 9" key="1">
    <citation type="submission" date="2016-07" db="EMBL/GenBank/DDBJ databases">
        <title>Comparative genomics of the Campylobacter concisus group.</title>
        <authorList>
            <person name="Miller W.G."/>
            <person name="Yee E."/>
            <person name="Chapman M.H."/>
            <person name="Huynh S."/>
            <person name="Bono J.L."/>
            <person name="On S.L.W."/>
            <person name="StLeger J."/>
            <person name="Foster G."/>
            <person name="Parker C.T."/>
        </authorList>
    </citation>
    <scope>NUCLEOTIDE SEQUENCE [LARGE SCALE GENOMIC DNA]</scope>
    <source>
        <strain evidence="8 9">CCUG 21559</strain>
    </source>
</reference>
<dbReference type="GO" id="GO:0008932">
    <property type="term" value="F:lytic endotransglycosylase activity"/>
    <property type="evidence" value="ECO:0007669"/>
    <property type="project" value="UniProtKB-UniRule"/>
</dbReference>
<evidence type="ECO:0000256" key="7">
    <source>
        <dbReference type="HAMAP-Rule" id="MF_02065"/>
    </source>
</evidence>
<name>A0A6G5QHC1_9BACT</name>
<dbReference type="Proteomes" id="UP000503264">
    <property type="component" value="Chromosome"/>
</dbReference>
<sequence length="316" mass="35785">MIKNFIKYPAILVIFDIFIIFFVSILFYLSCPVSTSKVVFIPKGSVGEIISYLVDKNFKISVLDKYLLHFMGKPQSGWINMGKTTLTRGEFLERLTKAKAAMTDITLIPGETTIVFLNEVAKKLNLNPVKLNEEYAKIAPLPDGFLVPNTYKIPLGISERHLIYYLINSSKKAQQDLSVKIFGEYNEKKWFKILSIAAVIQKEAANNDEMPIVSSVIYNRLKKGMRLQMDGTLNYGIYSHDVITSERIKTDMSEFNTYLNDGVPPTPVCSVSISAIKAAIAPANTEFLYFVLDKKSKKHRFSKTISEHNQNINSQK</sequence>
<evidence type="ECO:0000256" key="1">
    <source>
        <dbReference type="ARBA" id="ARBA00022475"/>
    </source>
</evidence>
<dbReference type="NCBIfam" id="TIGR00247">
    <property type="entry name" value="endolytic transglycosylase MltG"/>
    <property type="match status" value="1"/>
</dbReference>
<dbReference type="GO" id="GO:0009252">
    <property type="term" value="P:peptidoglycan biosynthetic process"/>
    <property type="evidence" value="ECO:0007669"/>
    <property type="project" value="UniProtKB-UniRule"/>
</dbReference>
<dbReference type="Pfam" id="PF02618">
    <property type="entry name" value="YceG"/>
    <property type="match status" value="1"/>
</dbReference>